<dbReference type="Pfam" id="PF01728">
    <property type="entry name" value="FtsJ"/>
    <property type="match status" value="2"/>
</dbReference>
<protein>
    <recommendedName>
        <fullName evidence="6">rRNA methyltransferase 2, mitochondrial</fullName>
    </recommendedName>
</protein>
<evidence type="ECO:0000256" key="3">
    <source>
        <dbReference type="ARBA" id="ARBA00022603"/>
    </source>
</evidence>
<dbReference type="AlphaFoldDB" id="A0A8T0JUT1"/>
<evidence type="ECO:0000256" key="6">
    <source>
        <dbReference type="ARBA" id="ARBA00041184"/>
    </source>
</evidence>
<evidence type="ECO:0000313" key="8">
    <source>
        <dbReference type="EMBL" id="KAG2380629.1"/>
    </source>
</evidence>
<comment type="caution">
    <text evidence="8">The sequence shown here is derived from an EMBL/GenBank/DDBJ whole genome shotgun (WGS) entry which is preliminary data.</text>
</comment>
<dbReference type="GO" id="GO:0008650">
    <property type="term" value="F:rRNA (uridine-2'-O-)-methyltransferase activity"/>
    <property type="evidence" value="ECO:0007669"/>
    <property type="project" value="TreeGrafter"/>
</dbReference>
<dbReference type="PANTHER" id="PTHR10920">
    <property type="entry name" value="RIBOSOMAL RNA METHYLTRANSFERASE"/>
    <property type="match status" value="1"/>
</dbReference>
<keyword evidence="5" id="KW-0949">S-adenosyl-L-methionine</keyword>
<feature type="domain" description="Ribosomal RNA methyltransferase FtsJ" evidence="7">
    <location>
        <begin position="133"/>
        <end position="189"/>
    </location>
</feature>
<gene>
    <name evidence="8" type="ORF">HKW66_Vig0248590</name>
</gene>
<sequence length="334" mass="38102">MGSAFKLLHIQKQHNIINRGATVLDLGCAFGGWLQVACQSLGPFHGGGSVLGVDTKKVKVPPFHCDYRAQTILCRFRPSFAGFDFCMVLFSLEVEALWLSLPDDDEWRLNRVAPWRRTWRLAAALAWGEMGYAFKLLHIQKQHNIINRGTTVLDLGCAFGGWLQVACQSLGPFHGGGSVLGVDTKKVKVPPFHCDYRAQTILCRFRPSFAGFDFCMVLFSLEVEALWLSFLDDDEWRLNRVAPWRRTWRLAAALGDFQNREKMRVEKALRQLYGCFFYRFSDGKFAADVYQPPEERKTEMNLVIVSHGQMEICSSMEIFSLLKDLEDLSNQINM</sequence>
<keyword evidence="4" id="KW-0808">Transferase</keyword>
<dbReference type="InterPro" id="IPR029063">
    <property type="entry name" value="SAM-dependent_MTases_sf"/>
</dbReference>
<evidence type="ECO:0000256" key="4">
    <source>
        <dbReference type="ARBA" id="ARBA00022679"/>
    </source>
</evidence>
<accession>A0A8T0JUT1</accession>
<keyword evidence="2" id="KW-0698">rRNA processing</keyword>
<dbReference type="Proteomes" id="UP000743370">
    <property type="component" value="Unassembled WGS sequence"/>
</dbReference>
<evidence type="ECO:0000256" key="5">
    <source>
        <dbReference type="ARBA" id="ARBA00022691"/>
    </source>
</evidence>
<proteinExistence type="inferred from homology"/>
<dbReference type="Gene3D" id="3.40.50.150">
    <property type="entry name" value="Vaccinia Virus protein VP39"/>
    <property type="match status" value="2"/>
</dbReference>
<dbReference type="InterPro" id="IPR050082">
    <property type="entry name" value="RNA_methyltr_RlmE"/>
</dbReference>
<dbReference type="PANTHER" id="PTHR10920:SF18">
    <property type="entry name" value="RRNA METHYLTRANSFERASE 2, MITOCHONDRIAL"/>
    <property type="match status" value="1"/>
</dbReference>
<name>A0A8T0JUT1_PHAAN</name>
<dbReference type="EMBL" id="JABFOF010000009">
    <property type="protein sequence ID" value="KAG2380629.1"/>
    <property type="molecule type" value="Genomic_DNA"/>
</dbReference>
<comment type="similarity">
    <text evidence="1">Belongs to the class I-like SAM-binding methyltransferase superfamily. RNA methyltransferase RlmE family.</text>
</comment>
<dbReference type="SUPFAM" id="SSF53335">
    <property type="entry name" value="S-adenosyl-L-methionine-dependent methyltransferases"/>
    <property type="match status" value="2"/>
</dbReference>
<evidence type="ECO:0000256" key="1">
    <source>
        <dbReference type="ARBA" id="ARBA00009258"/>
    </source>
</evidence>
<evidence type="ECO:0000256" key="2">
    <source>
        <dbReference type="ARBA" id="ARBA00022552"/>
    </source>
</evidence>
<keyword evidence="3" id="KW-0489">Methyltransferase</keyword>
<feature type="domain" description="Ribosomal RNA methyltransferase FtsJ" evidence="7">
    <location>
        <begin position="3"/>
        <end position="60"/>
    </location>
</feature>
<dbReference type="InterPro" id="IPR002877">
    <property type="entry name" value="RNA_MeTrfase_FtsJ_dom"/>
</dbReference>
<evidence type="ECO:0000313" key="9">
    <source>
        <dbReference type="Proteomes" id="UP000743370"/>
    </source>
</evidence>
<reference evidence="8 9" key="1">
    <citation type="submission" date="2020-05" db="EMBL/GenBank/DDBJ databases">
        <title>Vigna angularis (adzuki bean) Var. LongXiaoDou No. 4 denovo assembly.</title>
        <authorList>
            <person name="Xiang H."/>
        </authorList>
    </citation>
    <scope>NUCLEOTIDE SEQUENCE [LARGE SCALE GENOMIC DNA]</scope>
    <source>
        <tissue evidence="8">Leaf</tissue>
    </source>
</reference>
<evidence type="ECO:0000259" key="7">
    <source>
        <dbReference type="Pfam" id="PF01728"/>
    </source>
</evidence>
<organism evidence="8 9">
    <name type="scientific">Phaseolus angularis</name>
    <name type="common">Azuki bean</name>
    <name type="synonym">Vigna angularis</name>
    <dbReference type="NCBI Taxonomy" id="3914"/>
    <lineage>
        <taxon>Eukaryota</taxon>
        <taxon>Viridiplantae</taxon>
        <taxon>Streptophyta</taxon>
        <taxon>Embryophyta</taxon>
        <taxon>Tracheophyta</taxon>
        <taxon>Spermatophyta</taxon>
        <taxon>Magnoliopsida</taxon>
        <taxon>eudicotyledons</taxon>
        <taxon>Gunneridae</taxon>
        <taxon>Pentapetalae</taxon>
        <taxon>rosids</taxon>
        <taxon>fabids</taxon>
        <taxon>Fabales</taxon>
        <taxon>Fabaceae</taxon>
        <taxon>Papilionoideae</taxon>
        <taxon>50 kb inversion clade</taxon>
        <taxon>NPAAA clade</taxon>
        <taxon>indigoferoid/millettioid clade</taxon>
        <taxon>Phaseoleae</taxon>
        <taxon>Vigna</taxon>
    </lineage>
</organism>